<organism evidence="1 2">
    <name type="scientific">Pleurodeles waltl</name>
    <name type="common">Iberian ribbed newt</name>
    <dbReference type="NCBI Taxonomy" id="8319"/>
    <lineage>
        <taxon>Eukaryota</taxon>
        <taxon>Metazoa</taxon>
        <taxon>Chordata</taxon>
        <taxon>Craniata</taxon>
        <taxon>Vertebrata</taxon>
        <taxon>Euteleostomi</taxon>
        <taxon>Amphibia</taxon>
        <taxon>Batrachia</taxon>
        <taxon>Caudata</taxon>
        <taxon>Salamandroidea</taxon>
        <taxon>Salamandridae</taxon>
        <taxon>Pleurodelinae</taxon>
        <taxon>Pleurodeles</taxon>
    </lineage>
</organism>
<comment type="caution">
    <text evidence="1">The sequence shown here is derived from an EMBL/GenBank/DDBJ whole genome shotgun (WGS) entry which is preliminary data.</text>
</comment>
<reference evidence="1" key="1">
    <citation type="journal article" date="2022" name="bioRxiv">
        <title>Sequencing and chromosome-scale assembly of the giantPleurodeles waltlgenome.</title>
        <authorList>
            <person name="Brown T."/>
            <person name="Elewa A."/>
            <person name="Iarovenko S."/>
            <person name="Subramanian E."/>
            <person name="Araus A.J."/>
            <person name="Petzold A."/>
            <person name="Susuki M."/>
            <person name="Suzuki K.-i.T."/>
            <person name="Hayashi T."/>
            <person name="Toyoda A."/>
            <person name="Oliveira C."/>
            <person name="Osipova E."/>
            <person name="Leigh N.D."/>
            <person name="Simon A."/>
            <person name="Yun M.H."/>
        </authorList>
    </citation>
    <scope>NUCLEOTIDE SEQUENCE</scope>
    <source>
        <strain evidence="1">20211129_DDA</strain>
        <tissue evidence="1">Liver</tissue>
    </source>
</reference>
<keyword evidence="2" id="KW-1185">Reference proteome</keyword>
<proteinExistence type="predicted"/>
<dbReference type="EMBL" id="JANPWB010000012">
    <property type="protein sequence ID" value="KAJ1119934.1"/>
    <property type="molecule type" value="Genomic_DNA"/>
</dbReference>
<sequence length="199" mass="21345">MATQRGNKFYGGQYDQKHGFFCGGVAYIQGYHLDSNPGAPNLKGLGFPGVVDKPAPELLGVPDGRKHRIGVKGNVWPQARTKHQFCLRKFHQPSSCPALEVGGACVLGGCCARSSRKRLARSVCLQVGSVYIQPAGVAGDASLRTQLARSLLSACLQLLSAVTSSYSALHVCACQRERRCVSPDGSPSARCADSWLRRQ</sequence>
<evidence type="ECO:0000313" key="2">
    <source>
        <dbReference type="Proteomes" id="UP001066276"/>
    </source>
</evidence>
<name>A0AAV7NY78_PLEWA</name>
<dbReference type="AlphaFoldDB" id="A0AAV7NY78"/>
<protein>
    <submittedName>
        <fullName evidence="1">Uncharacterized protein</fullName>
    </submittedName>
</protein>
<evidence type="ECO:0000313" key="1">
    <source>
        <dbReference type="EMBL" id="KAJ1119934.1"/>
    </source>
</evidence>
<accession>A0AAV7NY78</accession>
<gene>
    <name evidence="1" type="ORF">NDU88_008117</name>
</gene>
<dbReference type="Proteomes" id="UP001066276">
    <property type="component" value="Chromosome 8"/>
</dbReference>